<dbReference type="InterPro" id="IPR053861">
    <property type="entry name" value="Phage_Mu_Gp45_N"/>
</dbReference>
<dbReference type="Pfam" id="PF06890">
    <property type="entry name" value="Phage_Mu_Gp45"/>
    <property type="match status" value="1"/>
</dbReference>
<evidence type="ECO:0000313" key="2">
    <source>
        <dbReference type="EMBL" id="OUJ03203.1"/>
    </source>
</evidence>
<dbReference type="AlphaFoldDB" id="A0A1Z5YW58"/>
<protein>
    <recommendedName>
        <fullName evidence="1">Bacteriophage Mu Gp45 N-terminal domain-containing protein</fullName>
    </recommendedName>
</protein>
<dbReference type="EMBL" id="JOMQ01000016">
    <property type="protein sequence ID" value="OUJ03203.1"/>
    <property type="molecule type" value="Genomic_DNA"/>
</dbReference>
<feature type="domain" description="Bacteriophage Mu Gp45 N-terminal" evidence="1">
    <location>
        <begin position="24"/>
        <end position="85"/>
    </location>
</feature>
<dbReference type="InterPro" id="IPR014462">
    <property type="entry name" value="Phage_Mu_Gp45"/>
</dbReference>
<comment type="caution">
    <text evidence="2">The sequence shown here is derived from an EMBL/GenBank/DDBJ whole genome shotgun (WGS) entry which is preliminary data.</text>
</comment>
<gene>
    <name evidence="2" type="ORF">HK14_03330</name>
</gene>
<organism evidence="2 3">
    <name type="scientific">Acetobacter cibinongensis</name>
    <dbReference type="NCBI Taxonomy" id="146475"/>
    <lineage>
        <taxon>Bacteria</taxon>
        <taxon>Pseudomonadati</taxon>
        <taxon>Pseudomonadota</taxon>
        <taxon>Alphaproteobacteria</taxon>
        <taxon>Acetobacterales</taxon>
        <taxon>Acetobacteraceae</taxon>
        <taxon>Acetobacter</taxon>
    </lineage>
</organism>
<evidence type="ECO:0000313" key="3">
    <source>
        <dbReference type="Proteomes" id="UP000196086"/>
    </source>
</evidence>
<dbReference type="Proteomes" id="UP000196086">
    <property type="component" value="Unassembled WGS sequence"/>
</dbReference>
<proteinExistence type="predicted"/>
<name>A0A1Z5YW58_9PROT</name>
<reference evidence="2 3" key="1">
    <citation type="submission" date="2014-06" db="EMBL/GenBank/DDBJ databases">
        <authorList>
            <person name="Ju J."/>
            <person name="Zhang J."/>
        </authorList>
    </citation>
    <scope>NUCLEOTIDE SEQUENCE [LARGE SCALE GENOMIC DNA]</scope>
    <source>
        <strain evidence="2 3">DsW_47</strain>
    </source>
</reference>
<accession>A0A1Z5YW58</accession>
<evidence type="ECO:0000259" key="1">
    <source>
        <dbReference type="Pfam" id="PF06890"/>
    </source>
</evidence>
<dbReference type="OrthoDB" id="7364815at2"/>
<sequence length="175" mass="18341">MATPLGRLGRRVSMALGLGRQTSDTDTSRTTQTLQCALAGGELRSDVPYLQHWGFFSRPIPGSDVALLFQGGDRSRGVAIASGHQKYPPPPLERGEVCFFHPITQSSIVLKTDGSIEINAGGQTIAVTAKSFDVSGDITAGGKITAQGEVTGNAIALSTHTHPVKSAPGMTEKPQ</sequence>
<dbReference type="RefSeq" id="WP_086650875.1">
    <property type="nucleotide sequence ID" value="NZ_JOMQ01000016.1"/>
</dbReference>
<dbReference type="PIRSF" id="PIRSF012337">
    <property type="entry name" value="gp45"/>
    <property type="match status" value="1"/>
</dbReference>